<keyword evidence="2" id="KW-1185">Reference proteome</keyword>
<dbReference type="Proteomes" id="UP000799764">
    <property type="component" value="Unassembled WGS sequence"/>
</dbReference>
<evidence type="ECO:0000313" key="2">
    <source>
        <dbReference type="Proteomes" id="UP000799764"/>
    </source>
</evidence>
<name>A0A9P4UIR4_9PLEO</name>
<evidence type="ECO:0000313" key="1">
    <source>
        <dbReference type="EMBL" id="KAF2450908.1"/>
    </source>
</evidence>
<protein>
    <submittedName>
        <fullName evidence="1">Uncharacterized protein</fullName>
    </submittedName>
</protein>
<organism evidence="1 2">
    <name type="scientific">Karstenula rhodostoma CBS 690.94</name>
    <dbReference type="NCBI Taxonomy" id="1392251"/>
    <lineage>
        <taxon>Eukaryota</taxon>
        <taxon>Fungi</taxon>
        <taxon>Dikarya</taxon>
        <taxon>Ascomycota</taxon>
        <taxon>Pezizomycotina</taxon>
        <taxon>Dothideomycetes</taxon>
        <taxon>Pleosporomycetidae</taxon>
        <taxon>Pleosporales</taxon>
        <taxon>Massarineae</taxon>
        <taxon>Didymosphaeriaceae</taxon>
        <taxon>Karstenula</taxon>
    </lineage>
</organism>
<proteinExistence type="predicted"/>
<sequence>MADPIAVNINAGKVQGLDFNLFGTSRSVRSWAIRKFRYHNQVVLSMTTDATVTTFDDFQELRRWELSAYSGSFPLKIFLGDHRLKFLFEFQVPKGTILHDLRINITNFLKLTHCFSGKSEVRLQICTLHADTEDKGFAVIKLQELRRRCLPTLTMIILEQSEWMKRECPELWIDGEGTFISATYPAQAGRPQQTLSNADQVFSANLISRLNCLINRNRDTVPSGPLYYEPYPILYLSNYSTFLEFCYFLLTSG</sequence>
<accession>A0A9P4UIR4</accession>
<comment type="caution">
    <text evidence="1">The sequence shown here is derived from an EMBL/GenBank/DDBJ whole genome shotgun (WGS) entry which is preliminary data.</text>
</comment>
<dbReference type="AlphaFoldDB" id="A0A9P4UIR4"/>
<gene>
    <name evidence="1" type="ORF">P171DRAFT_427186</name>
</gene>
<dbReference type="EMBL" id="MU001493">
    <property type="protein sequence ID" value="KAF2450908.1"/>
    <property type="molecule type" value="Genomic_DNA"/>
</dbReference>
<dbReference type="OrthoDB" id="3798351at2759"/>
<reference evidence="1" key="1">
    <citation type="journal article" date="2020" name="Stud. Mycol.">
        <title>101 Dothideomycetes genomes: a test case for predicting lifestyles and emergence of pathogens.</title>
        <authorList>
            <person name="Haridas S."/>
            <person name="Albert R."/>
            <person name="Binder M."/>
            <person name="Bloem J."/>
            <person name="Labutti K."/>
            <person name="Salamov A."/>
            <person name="Andreopoulos B."/>
            <person name="Baker S."/>
            <person name="Barry K."/>
            <person name="Bills G."/>
            <person name="Bluhm B."/>
            <person name="Cannon C."/>
            <person name="Castanera R."/>
            <person name="Culley D."/>
            <person name="Daum C."/>
            <person name="Ezra D."/>
            <person name="Gonzalez J."/>
            <person name="Henrissat B."/>
            <person name="Kuo A."/>
            <person name="Liang C."/>
            <person name="Lipzen A."/>
            <person name="Lutzoni F."/>
            <person name="Magnuson J."/>
            <person name="Mondo S."/>
            <person name="Nolan M."/>
            <person name="Ohm R."/>
            <person name="Pangilinan J."/>
            <person name="Park H.-J."/>
            <person name="Ramirez L."/>
            <person name="Alfaro M."/>
            <person name="Sun H."/>
            <person name="Tritt A."/>
            <person name="Yoshinaga Y."/>
            <person name="Zwiers L.-H."/>
            <person name="Turgeon B."/>
            <person name="Goodwin S."/>
            <person name="Spatafora J."/>
            <person name="Crous P."/>
            <person name="Grigoriev I."/>
        </authorList>
    </citation>
    <scope>NUCLEOTIDE SEQUENCE</scope>
    <source>
        <strain evidence="1">CBS 690.94</strain>
    </source>
</reference>